<dbReference type="SMART" id="SM00530">
    <property type="entry name" value="HTH_XRE"/>
    <property type="match status" value="1"/>
</dbReference>
<sequence>MEKSDDRINAAEKGEVSVSDKFYQNLGAKLRVYRKIQQITLKQLSEALNKSLATVSKYEKGEIVVDLEVLIDWCRYLNVDIATLLPSSKETETDKQRYAGNYIDRLYLYSYMGHKNKLHIDVIEIDNTKMRATLYLDVADVSNIYESSFIYFGEVIYSDISINFVFFNASPPFDMLTFSMPTLSEEQDYRIGMMSSMTFTYQNIAIKVLASCAPVTDKTFLIEKLQLSGEEFRNMKQLNFFKI</sequence>
<keyword evidence="1" id="KW-0238">DNA-binding</keyword>
<reference evidence="3 4" key="1">
    <citation type="submission" date="2018-08" db="EMBL/GenBank/DDBJ databases">
        <title>Murine metabolic-syndrome-specific gut microbial biobank.</title>
        <authorList>
            <person name="Liu C."/>
        </authorList>
    </citation>
    <scope>NUCLEOTIDE SEQUENCE [LARGE SCALE GENOMIC DNA]</scope>
    <source>
        <strain evidence="3 4">28</strain>
    </source>
</reference>
<dbReference type="EMBL" id="QXWK01000016">
    <property type="protein sequence ID" value="NBH61875.1"/>
    <property type="molecule type" value="Genomic_DNA"/>
</dbReference>
<organism evidence="3 4">
    <name type="scientific">Anaerotruncus colihominis</name>
    <dbReference type="NCBI Taxonomy" id="169435"/>
    <lineage>
        <taxon>Bacteria</taxon>
        <taxon>Bacillati</taxon>
        <taxon>Bacillota</taxon>
        <taxon>Clostridia</taxon>
        <taxon>Eubacteriales</taxon>
        <taxon>Oscillospiraceae</taxon>
        <taxon>Anaerotruncus</taxon>
    </lineage>
</organism>
<dbReference type="PROSITE" id="PS50943">
    <property type="entry name" value="HTH_CROC1"/>
    <property type="match status" value="1"/>
</dbReference>
<dbReference type="Proteomes" id="UP000446866">
    <property type="component" value="Unassembled WGS sequence"/>
</dbReference>
<proteinExistence type="predicted"/>
<dbReference type="PANTHER" id="PTHR46558">
    <property type="entry name" value="TRACRIPTIONAL REGULATORY PROTEIN-RELATED-RELATED"/>
    <property type="match status" value="1"/>
</dbReference>
<gene>
    <name evidence="3" type="ORF">D0435_09445</name>
</gene>
<evidence type="ECO:0000313" key="3">
    <source>
        <dbReference type="EMBL" id="NBH61875.1"/>
    </source>
</evidence>
<feature type="domain" description="HTH cro/C1-type" evidence="2">
    <location>
        <begin position="30"/>
        <end position="84"/>
    </location>
</feature>
<evidence type="ECO:0000256" key="1">
    <source>
        <dbReference type="ARBA" id="ARBA00023125"/>
    </source>
</evidence>
<dbReference type="CDD" id="cd00093">
    <property type="entry name" value="HTH_XRE"/>
    <property type="match status" value="1"/>
</dbReference>
<name>A0A845QLA9_9FIRM</name>
<comment type="caution">
    <text evidence="3">The sequence shown here is derived from an EMBL/GenBank/DDBJ whole genome shotgun (WGS) entry which is preliminary data.</text>
</comment>
<dbReference type="Gene3D" id="1.10.260.40">
    <property type="entry name" value="lambda repressor-like DNA-binding domains"/>
    <property type="match status" value="1"/>
</dbReference>
<protein>
    <submittedName>
        <fullName evidence="3">XRE family transcriptional regulator</fullName>
    </submittedName>
</protein>
<dbReference type="AlphaFoldDB" id="A0A845QLA9"/>
<dbReference type="SUPFAM" id="SSF47413">
    <property type="entry name" value="lambda repressor-like DNA-binding domains"/>
    <property type="match status" value="1"/>
</dbReference>
<evidence type="ECO:0000259" key="2">
    <source>
        <dbReference type="PROSITE" id="PS50943"/>
    </source>
</evidence>
<accession>A0A845QLA9</accession>
<dbReference type="Pfam" id="PF01381">
    <property type="entry name" value="HTH_3"/>
    <property type="match status" value="1"/>
</dbReference>
<evidence type="ECO:0000313" key="4">
    <source>
        <dbReference type="Proteomes" id="UP000446866"/>
    </source>
</evidence>
<dbReference type="InterPro" id="IPR010982">
    <property type="entry name" value="Lambda_DNA-bd_dom_sf"/>
</dbReference>
<dbReference type="GO" id="GO:0003677">
    <property type="term" value="F:DNA binding"/>
    <property type="evidence" value="ECO:0007669"/>
    <property type="project" value="UniProtKB-KW"/>
</dbReference>
<dbReference type="InterPro" id="IPR001387">
    <property type="entry name" value="Cro/C1-type_HTH"/>
</dbReference>
<keyword evidence="4" id="KW-1185">Reference proteome</keyword>
<dbReference type="PANTHER" id="PTHR46558:SF4">
    <property type="entry name" value="DNA-BIDING PHAGE PROTEIN"/>
    <property type="match status" value="1"/>
</dbReference>